<dbReference type="Gene3D" id="2.30.40.10">
    <property type="entry name" value="Urease, subunit C, domain 1"/>
    <property type="match status" value="1"/>
</dbReference>
<evidence type="ECO:0000313" key="2">
    <source>
        <dbReference type="EMBL" id="MBP3191772.1"/>
    </source>
</evidence>
<accession>A0A8J7RRT5</accession>
<comment type="caution">
    <text evidence="2">The sequence shown here is derived from an EMBL/GenBank/DDBJ whole genome shotgun (WGS) entry which is preliminary data.</text>
</comment>
<evidence type="ECO:0000313" key="3">
    <source>
        <dbReference type="Proteomes" id="UP000673975"/>
    </source>
</evidence>
<dbReference type="SUPFAM" id="SSF51556">
    <property type="entry name" value="Metallo-dependent hydrolases"/>
    <property type="match status" value="1"/>
</dbReference>
<dbReference type="PANTHER" id="PTHR11647">
    <property type="entry name" value="HYDRANTOINASE/DIHYDROPYRIMIDINASE FAMILY MEMBER"/>
    <property type="match status" value="1"/>
</dbReference>
<dbReference type="InterPro" id="IPR032466">
    <property type="entry name" value="Metal_Hydrolase"/>
</dbReference>
<feature type="domain" description="Amidohydrolase 3" evidence="1">
    <location>
        <begin position="390"/>
        <end position="528"/>
    </location>
</feature>
<dbReference type="GO" id="GO:0016810">
    <property type="term" value="F:hydrolase activity, acting on carbon-nitrogen (but not peptide) bonds"/>
    <property type="evidence" value="ECO:0007669"/>
    <property type="project" value="InterPro"/>
</dbReference>
<keyword evidence="3" id="KW-1185">Reference proteome</keyword>
<dbReference type="InterPro" id="IPR050378">
    <property type="entry name" value="Metallo-dep_Hydrolases_sf"/>
</dbReference>
<dbReference type="Pfam" id="PF07969">
    <property type="entry name" value="Amidohydro_3"/>
    <property type="match status" value="1"/>
</dbReference>
<protein>
    <submittedName>
        <fullName evidence="2">Amidohydrolase family protein</fullName>
    </submittedName>
</protein>
<gene>
    <name evidence="2" type="ORF">NATSA_03755</name>
</gene>
<dbReference type="Gene3D" id="3.20.20.140">
    <property type="entry name" value="Metal-dependent hydrolases"/>
    <property type="match status" value="2"/>
</dbReference>
<dbReference type="EMBL" id="JAFIDN010000002">
    <property type="protein sequence ID" value="MBP3191772.1"/>
    <property type="molecule type" value="Genomic_DNA"/>
</dbReference>
<dbReference type="InterPro" id="IPR013108">
    <property type="entry name" value="Amidohydro_3"/>
</dbReference>
<dbReference type="RefSeq" id="WP_210510529.1">
    <property type="nucleotide sequence ID" value="NZ_JAFIDN010000002.1"/>
</dbReference>
<name>A0A8J7RRT5_9BACT</name>
<organism evidence="2 3">
    <name type="scientific">Natronogracilivirga saccharolytica</name>
    <dbReference type="NCBI Taxonomy" id="2812953"/>
    <lineage>
        <taxon>Bacteria</taxon>
        <taxon>Pseudomonadati</taxon>
        <taxon>Balneolota</taxon>
        <taxon>Balneolia</taxon>
        <taxon>Balneolales</taxon>
        <taxon>Cyclonatronaceae</taxon>
        <taxon>Natronogracilivirga</taxon>
    </lineage>
</organism>
<proteinExistence type="predicted"/>
<dbReference type="InterPro" id="IPR011059">
    <property type="entry name" value="Metal-dep_hydrolase_composite"/>
</dbReference>
<dbReference type="PANTHER" id="PTHR11647:SF1">
    <property type="entry name" value="COLLAPSIN RESPONSE MEDIATOR PROTEIN"/>
    <property type="match status" value="1"/>
</dbReference>
<reference evidence="2" key="1">
    <citation type="submission" date="2021-02" db="EMBL/GenBank/DDBJ databases">
        <title>Natronogracilivirga saccharolytica gen. nov. sp. nov. a new anaerobic, haloalkiliphilic carbohydrate-fermenting bacterium from soda lake and proposing of Cyclonatronumiaceae fam. nov. in the phylum Balneolaeota.</title>
        <authorList>
            <person name="Zhilina T.N."/>
            <person name="Sorokin D.Y."/>
            <person name="Zavarzina D.G."/>
            <person name="Toshchakov S.V."/>
            <person name="Kublanov I.V."/>
        </authorList>
    </citation>
    <scope>NUCLEOTIDE SEQUENCE</scope>
    <source>
        <strain evidence="2">Z-1702</strain>
    </source>
</reference>
<evidence type="ECO:0000259" key="1">
    <source>
        <dbReference type="Pfam" id="PF07969"/>
    </source>
</evidence>
<dbReference type="SUPFAM" id="SSF51338">
    <property type="entry name" value="Composite domain of metallo-dependent hydrolases"/>
    <property type="match status" value="1"/>
</dbReference>
<dbReference type="AlphaFoldDB" id="A0A8J7RRT5"/>
<sequence>MEIKTRNSRAGSCGEDNDSQKMTFTARCTALFLMLVSFAAATCCSPDQQENESTVLITNARIIDGTGSPAFDGSVLIRDEKIAGVTKAGSGENEGSEDVSRVIDAGGDVLAPGFIDAHSRGNPFETPRFDNFLSMGVTTITLGLVGTHPGGEDAASWLDDVNARGTGPNIIHFTGHSTLREIVDAPDEGDLDAAYISAMADILSGAMNAGSFGLSLGLEFEPGSYAGRQELTALAEAVNDHGGILMAHVRSEDDDRIEASVQEVLDAGRGSGVPVHFSHLKIVYANEVERAEDILGILQEARDEGLTVTADVYPYVASFTGISIVFPEWARSEQDFETAVSERREELEEYLRARITLRNGPEATLFGSGPWTGKTLAEVAEELDMPFENVLIDEVGPDGASAAYFVMNEDVMRRFLQDPHVMIGSDGGPEMRHPRGYGSFARIIRKYVREEGLLTLEEAVHKMSGLTAATLGLSDDGIVDTPRGLIREGYAADLLIFDPSKVQDRAVFEDPHRYAAGFDHVFVNGEHVIADGENDHLPGKVIRRQVQAE</sequence>
<dbReference type="Proteomes" id="UP000673975">
    <property type="component" value="Unassembled WGS sequence"/>
</dbReference>